<dbReference type="EMBL" id="JASCZI010090892">
    <property type="protein sequence ID" value="MED6147561.1"/>
    <property type="molecule type" value="Genomic_DNA"/>
</dbReference>
<evidence type="ECO:0000313" key="1">
    <source>
        <dbReference type="EMBL" id="MED6147561.1"/>
    </source>
</evidence>
<dbReference type="Proteomes" id="UP001341840">
    <property type="component" value="Unassembled WGS sequence"/>
</dbReference>
<comment type="caution">
    <text evidence="1">The sequence shown here is derived from an EMBL/GenBank/DDBJ whole genome shotgun (WGS) entry which is preliminary data.</text>
</comment>
<protein>
    <submittedName>
        <fullName evidence="1">Uncharacterized protein</fullName>
    </submittedName>
</protein>
<keyword evidence="2" id="KW-1185">Reference proteome</keyword>
<accession>A0ABU6TFP9</accession>
<organism evidence="1 2">
    <name type="scientific">Stylosanthes scabra</name>
    <dbReference type="NCBI Taxonomy" id="79078"/>
    <lineage>
        <taxon>Eukaryota</taxon>
        <taxon>Viridiplantae</taxon>
        <taxon>Streptophyta</taxon>
        <taxon>Embryophyta</taxon>
        <taxon>Tracheophyta</taxon>
        <taxon>Spermatophyta</taxon>
        <taxon>Magnoliopsida</taxon>
        <taxon>eudicotyledons</taxon>
        <taxon>Gunneridae</taxon>
        <taxon>Pentapetalae</taxon>
        <taxon>rosids</taxon>
        <taxon>fabids</taxon>
        <taxon>Fabales</taxon>
        <taxon>Fabaceae</taxon>
        <taxon>Papilionoideae</taxon>
        <taxon>50 kb inversion clade</taxon>
        <taxon>dalbergioids sensu lato</taxon>
        <taxon>Dalbergieae</taxon>
        <taxon>Pterocarpus clade</taxon>
        <taxon>Stylosanthes</taxon>
    </lineage>
</organism>
<reference evidence="1 2" key="1">
    <citation type="journal article" date="2023" name="Plants (Basel)">
        <title>Bridging the Gap: Combining Genomics and Transcriptomics Approaches to Understand Stylosanthes scabra, an Orphan Legume from the Brazilian Caatinga.</title>
        <authorList>
            <person name="Ferreira-Neto J.R.C."/>
            <person name="da Silva M.D."/>
            <person name="Binneck E."/>
            <person name="de Melo N.F."/>
            <person name="da Silva R.H."/>
            <person name="de Melo A.L.T.M."/>
            <person name="Pandolfi V."/>
            <person name="Bustamante F.O."/>
            <person name="Brasileiro-Vidal A.C."/>
            <person name="Benko-Iseppon A.M."/>
        </authorList>
    </citation>
    <scope>NUCLEOTIDE SEQUENCE [LARGE SCALE GENOMIC DNA]</scope>
    <source>
        <tissue evidence="1">Leaves</tissue>
    </source>
</reference>
<gene>
    <name evidence="1" type="ORF">PIB30_044965</name>
</gene>
<name>A0ABU6TFP9_9FABA</name>
<proteinExistence type="predicted"/>
<evidence type="ECO:0000313" key="2">
    <source>
        <dbReference type="Proteomes" id="UP001341840"/>
    </source>
</evidence>
<sequence>MELIQTVISVSKPFVRALAAMTLREGRWSVQLVDRSSWKPLCARNIGRLKRVDWRFLLEPCQCHTDFPFLSLRGCASADG</sequence>